<evidence type="ECO:0000313" key="17">
    <source>
        <dbReference type="EMBL" id="KAH8376846.1"/>
    </source>
</evidence>
<keyword evidence="8 14" id="KW-0418">Kinase</keyword>
<evidence type="ECO:0000259" key="15">
    <source>
        <dbReference type="Pfam" id="PF00224"/>
    </source>
</evidence>
<sequence length="560" mass="61721">MSQSAKENIKKGSTQLSHLCELNVKKSSNQRRLVSVIASISRASRNAETIYNMLMKGVNIFRLNFSHESHEAHTQTIELVNTALHRIKTETGQSISVAFAVDTRGPQIRTGLLEGGNEILLRNGESIRLSINRDLYDKGSKEAVYVDYPNIINVAKPEDRLFVDDGKLYLTILEVGVDGLLCEVIQGGTLGNNCNVILPEVEIDLPSVSEKDMDDLQFSVRANIDILFASGLRCAKNIKELRAVLGDKGKHIKVIAKIDSKISLSRVHEIMSAADGLLLSRADLGTQIPIEKLFITQKSVLGQCNKAGKPVIVASNVLESMRTTPYPTRAECFDLANAVIDGVDCIMLSAEVAIGLYPMETVTICDTICREAEKVVWYRNLFDDLVHETHGELDASHSVAITAIETARRTKATLIIALTTSGRSAALLSKFRPRCPVLAVTRCERASRWVNLHRGVLPLLYTDACAETYASDVDARVKFALTSARKLELISDGDPIVIVSAWKDGGGFTNNVRVVYSFFEADRLDCLFRVDQSGSRKNTILQTKPTKPESIVKQQARYTG</sequence>
<dbReference type="EMBL" id="JAJJHW010001127">
    <property type="protein sequence ID" value="KAH8376846.1"/>
    <property type="molecule type" value="Genomic_DNA"/>
</dbReference>
<comment type="cofactor">
    <cofactor evidence="1">
        <name>K(+)</name>
        <dbReference type="ChEBI" id="CHEBI:29103"/>
    </cofactor>
</comment>
<keyword evidence="10 14" id="KW-0460">Magnesium</keyword>
<keyword evidence="7" id="KW-0547">Nucleotide-binding</keyword>
<dbReference type="SUPFAM" id="SSF51621">
    <property type="entry name" value="Phosphoenolpyruvate/pyruvate domain"/>
    <property type="match status" value="1"/>
</dbReference>
<protein>
    <recommendedName>
        <fullName evidence="4 14">Pyruvate kinase</fullName>
        <ecNumber evidence="4 14">2.7.1.40</ecNumber>
    </recommendedName>
</protein>
<dbReference type="Pfam" id="PF00224">
    <property type="entry name" value="PK"/>
    <property type="match status" value="1"/>
</dbReference>
<dbReference type="InterPro" id="IPR015795">
    <property type="entry name" value="Pyrv_Knase_C"/>
</dbReference>
<evidence type="ECO:0000256" key="14">
    <source>
        <dbReference type="RuleBase" id="RU000504"/>
    </source>
</evidence>
<keyword evidence="12" id="KW-0670">Pyruvate</keyword>
<dbReference type="InterPro" id="IPR040442">
    <property type="entry name" value="Pyrv_kinase-like_dom_sf"/>
</dbReference>
<evidence type="ECO:0000256" key="3">
    <source>
        <dbReference type="ARBA" id="ARBA00008663"/>
    </source>
</evidence>
<dbReference type="Proteomes" id="UP001200034">
    <property type="component" value="Unassembled WGS sequence"/>
</dbReference>
<dbReference type="PRINTS" id="PR01050">
    <property type="entry name" value="PYRUVTKNASE"/>
</dbReference>
<evidence type="ECO:0000256" key="6">
    <source>
        <dbReference type="ARBA" id="ARBA00022723"/>
    </source>
</evidence>
<dbReference type="InterPro" id="IPR015793">
    <property type="entry name" value="Pyrv_Knase_brl"/>
</dbReference>
<evidence type="ECO:0000256" key="7">
    <source>
        <dbReference type="ARBA" id="ARBA00022741"/>
    </source>
</evidence>
<dbReference type="Gene3D" id="3.40.1380.20">
    <property type="entry name" value="Pyruvate kinase, C-terminal domain"/>
    <property type="match status" value="1"/>
</dbReference>
<proteinExistence type="inferred from homology"/>
<organism evidence="17 18">
    <name type="scientific">Drosophila rubida</name>
    <dbReference type="NCBI Taxonomy" id="30044"/>
    <lineage>
        <taxon>Eukaryota</taxon>
        <taxon>Metazoa</taxon>
        <taxon>Ecdysozoa</taxon>
        <taxon>Arthropoda</taxon>
        <taxon>Hexapoda</taxon>
        <taxon>Insecta</taxon>
        <taxon>Pterygota</taxon>
        <taxon>Neoptera</taxon>
        <taxon>Endopterygota</taxon>
        <taxon>Diptera</taxon>
        <taxon>Brachycera</taxon>
        <taxon>Muscomorpha</taxon>
        <taxon>Ephydroidea</taxon>
        <taxon>Drosophilidae</taxon>
        <taxon>Drosophila</taxon>
    </lineage>
</organism>
<keyword evidence="6" id="KW-0479">Metal-binding</keyword>
<evidence type="ECO:0000256" key="4">
    <source>
        <dbReference type="ARBA" id="ARBA00012142"/>
    </source>
</evidence>
<dbReference type="InterPro" id="IPR015806">
    <property type="entry name" value="Pyrv_Knase_insert_dom_sf"/>
</dbReference>
<dbReference type="PROSITE" id="PS50890">
    <property type="entry name" value="PUA"/>
    <property type="match status" value="1"/>
</dbReference>
<dbReference type="InterPro" id="IPR011037">
    <property type="entry name" value="Pyrv_Knase-like_insert_dom_sf"/>
</dbReference>
<feature type="domain" description="Pyruvate kinase C-terminal" evidence="16">
    <location>
        <begin position="398"/>
        <end position="515"/>
    </location>
</feature>
<dbReference type="GO" id="GO:0004743">
    <property type="term" value="F:pyruvate kinase activity"/>
    <property type="evidence" value="ECO:0007669"/>
    <property type="project" value="UniProtKB-EC"/>
</dbReference>
<evidence type="ECO:0000256" key="13">
    <source>
        <dbReference type="ARBA" id="ARBA00048967"/>
    </source>
</evidence>
<dbReference type="GO" id="GO:0000287">
    <property type="term" value="F:magnesium ion binding"/>
    <property type="evidence" value="ECO:0007669"/>
    <property type="project" value="InterPro"/>
</dbReference>
<comment type="caution">
    <text evidence="17">The sequence shown here is derived from an EMBL/GenBank/DDBJ whole genome shotgun (WGS) entry which is preliminary data.</text>
</comment>
<dbReference type="InterPro" id="IPR015813">
    <property type="entry name" value="Pyrv/PenolPyrv_kinase-like_dom"/>
</dbReference>
<evidence type="ECO:0000313" key="18">
    <source>
        <dbReference type="Proteomes" id="UP001200034"/>
    </source>
</evidence>
<dbReference type="PANTHER" id="PTHR11817">
    <property type="entry name" value="PYRUVATE KINASE"/>
    <property type="match status" value="1"/>
</dbReference>
<keyword evidence="11 14" id="KW-0324">Glycolysis</keyword>
<keyword evidence="9" id="KW-0067">ATP-binding</keyword>
<evidence type="ECO:0000256" key="5">
    <source>
        <dbReference type="ARBA" id="ARBA00022679"/>
    </source>
</evidence>
<dbReference type="InterPro" id="IPR036918">
    <property type="entry name" value="Pyrv_Knase_C_sf"/>
</dbReference>
<accession>A0AAD4PN86</accession>
<evidence type="ECO:0000256" key="2">
    <source>
        <dbReference type="ARBA" id="ARBA00004997"/>
    </source>
</evidence>
<comment type="similarity">
    <text evidence="3 14">Belongs to the pyruvate kinase family.</text>
</comment>
<evidence type="ECO:0000256" key="11">
    <source>
        <dbReference type="ARBA" id="ARBA00023152"/>
    </source>
</evidence>
<feature type="domain" description="Pyruvate kinase barrel" evidence="15">
    <location>
        <begin position="33"/>
        <end position="362"/>
    </location>
</feature>
<evidence type="ECO:0000256" key="10">
    <source>
        <dbReference type="ARBA" id="ARBA00022842"/>
    </source>
</evidence>
<evidence type="ECO:0000256" key="8">
    <source>
        <dbReference type="ARBA" id="ARBA00022777"/>
    </source>
</evidence>
<gene>
    <name evidence="17" type="ORF">KR093_001683</name>
</gene>
<dbReference type="AlphaFoldDB" id="A0AAD4PN86"/>
<evidence type="ECO:0000256" key="1">
    <source>
        <dbReference type="ARBA" id="ARBA00001958"/>
    </source>
</evidence>
<dbReference type="GO" id="GO:0016301">
    <property type="term" value="F:kinase activity"/>
    <property type="evidence" value="ECO:0007669"/>
    <property type="project" value="UniProtKB-KW"/>
</dbReference>
<dbReference type="Pfam" id="PF02887">
    <property type="entry name" value="PK_C"/>
    <property type="match status" value="1"/>
</dbReference>
<dbReference type="GO" id="GO:0030955">
    <property type="term" value="F:potassium ion binding"/>
    <property type="evidence" value="ECO:0007669"/>
    <property type="project" value="InterPro"/>
</dbReference>
<reference evidence="17" key="1">
    <citation type="journal article" date="2021" name="Mol. Ecol. Resour.">
        <title>Phylogenomic analyses of the genus Drosophila reveals genomic signals of climate adaptation.</title>
        <authorList>
            <person name="Li F."/>
            <person name="Rane R.V."/>
            <person name="Luria V."/>
            <person name="Xiong Z."/>
            <person name="Chen J."/>
            <person name="Li Z."/>
            <person name="Catullo R.A."/>
            <person name="Griffin P.C."/>
            <person name="Schiffer M."/>
            <person name="Pearce S."/>
            <person name="Lee S.F."/>
            <person name="McElroy K."/>
            <person name="Stocker A."/>
            <person name="Shirriffs J."/>
            <person name="Cockerell F."/>
            <person name="Coppin C."/>
            <person name="Sgro C.M."/>
            <person name="Karger A."/>
            <person name="Cain J.W."/>
            <person name="Weber J.A."/>
            <person name="Santpere G."/>
            <person name="Kirschner M.W."/>
            <person name="Hoffmann A.A."/>
            <person name="Oakeshott J.G."/>
            <person name="Zhang G."/>
        </authorList>
    </citation>
    <scope>NUCLEOTIDE SEQUENCE</scope>
    <source>
        <strain evidence="17">BGI-SZ-2011g</strain>
    </source>
</reference>
<dbReference type="SUPFAM" id="SSF50800">
    <property type="entry name" value="PK beta-barrel domain-like"/>
    <property type="match status" value="1"/>
</dbReference>
<keyword evidence="18" id="KW-1185">Reference proteome</keyword>
<name>A0AAD4PN86_9MUSC</name>
<dbReference type="EC" id="2.7.1.40" evidence="4 14"/>
<dbReference type="InterPro" id="IPR001697">
    <property type="entry name" value="Pyr_Knase"/>
</dbReference>
<dbReference type="NCBIfam" id="TIGR01064">
    <property type="entry name" value="pyruv_kin"/>
    <property type="match status" value="1"/>
</dbReference>
<dbReference type="Gene3D" id="2.40.33.10">
    <property type="entry name" value="PK beta-barrel domain-like"/>
    <property type="match status" value="1"/>
</dbReference>
<dbReference type="FunFam" id="2.40.33.10:FF:000001">
    <property type="entry name" value="Pyruvate kinase"/>
    <property type="match status" value="1"/>
</dbReference>
<keyword evidence="5 14" id="KW-0808">Transferase</keyword>
<comment type="catalytic activity">
    <reaction evidence="13">
        <text>pyruvate + ATP = phosphoenolpyruvate + ADP + H(+)</text>
        <dbReference type="Rhea" id="RHEA:18157"/>
        <dbReference type="ChEBI" id="CHEBI:15361"/>
        <dbReference type="ChEBI" id="CHEBI:15378"/>
        <dbReference type="ChEBI" id="CHEBI:30616"/>
        <dbReference type="ChEBI" id="CHEBI:58702"/>
        <dbReference type="ChEBI" id="CHEBI:456216"/>
        <dbReference type="EC" id="2.7.1.40"/>
    </reaction>
    <physiologicalReaction direction="right-to-left" evidence="13">
        <dbReference type="Rhea" id="RHEA:18159"/>
    </physiologicalReaction>
</comment>
<evidence type="ECO:0000256" key="12">
    <source>
        <dbReference type="ARBA" id="ARBA00023317"/>
    </source>
</evidence>
<evidence type="ECO:0000256" key="9">
    <source>
        <dbReference type="ARBA" id="ARBA00022840"/>
    </source>
</evidence>
<evidence type="ECO:0000259" key="16">
    <source>
        <dbReference type="Pfam" id="PF02887"/>
    </source>
</evidence>
<dbReference type="SUPFAM" id="SSF52935">
    <property type="entry name" value="PK C-terminal domain-like"/>
    <property type="match status" value="1"/>
</dbReference>
<dbReference type="Gene3D" id="3.20.20.60">
    <property type="entry name" value="Phosphoenolpyruvate-binding domains"/>
    <property type="match status" value="1"/>
</dbReference>
<dbReference type="GO" id="GO:0005524">
    <property type="term" value="F:ATP binding"/>
    <property type="evidence" value="ECO:0007669"/>
    <property type="project" value="UniProtKB-KW"/>
</dbReference>
<comment type="pathway">
    <text evidence="2 14">Carbohydrate degradation; glycolysis; pyruvate from D-glyceraldehyde 3-phosphate: step 5/5.</text>
</comment>